<dbReference type="GO" id="GO:0010181">
    <property type="term" value="F:FMN binding"/>
    <property type="evidence" value="ECO:0007669"/>
    <property type="project" value="InterPro"/>
</dbReference>
<evidence type="ECO:0000256" key="1">
    <source>
        <dbReference type="ARBA" id="ARBA00022630"/>
    </source>
</evidence>
<dbReference type="eggNOG" id="COG4635">
    <property type="taxonomic scope" value="Bacteria"/>
</dbReference>
<keyword evidence="2" id="KW-0288">FMN</keyword>
<dbReference type="InterPro" id="IPR029039">
    <property type="entry name" value="Flavoprotein-like_sf"/>
</dbReference>
<reference evidence="4 5" key="1">
    <citation type="journal article" date="2010" name="J. Bacteriol.">
        <title>Genome sequences of Pelagibaca bermudensis HTCC2601T and Maritimibacter alkaliphilus HTCC2654T, the type strains of two marine Roseobacter genera.</title>
        <authorList>
            <person name="Thrash J.C."/>
            <person name="Cho J.C."/>
            <person name="Ferriera S."/>
            <person name="Johnson J."/>
            <person name="Vergin K.L."/>
            <person name="Giovannoni S.J."/>
        </authorList>
    </citation>
    <scope>NUCLEOTIDE SEQUENCE [LARGE SCALE GENOMIC DNA]</scope>
    <source>
        <strain evidence="5">DSM 26914 / JCM 13377 / KCTC 12554 / HTCC2601</strain>
    </source>
</reference>
<organism evidence="4 5">
    <name type="scientific">Salipiger bermudensis (strain DSM 26914 / JCM 13377 / KCTC 12554 / HTCC2601)</name>
    <name type="common">Pelagibaca bermudensis</name>
    <dbReference type="NCBI Taxonomy" id="314265"/>
    <lineage>
        <taxon>Bacteria</taxon>
        <taxon>Pseudomonadati</taxon>
        <taxon>Pseudomonadota</taxon>
        <taxon>Alphaproteobacteria</taxon>
        <taxon>Rhodobacterales</taxon>
        <taxon>Roseobacteraceae</taxon>
        <taxon>Salipiger</taxon>
    </lineage>
</organism>
<dbReference type="InterPro" id="IPR008254">
    <property type="entry name" value="Flavodoxin/NO_synth"/>
</dbReference>
<dbReference type="InterPro" id="IPR052200">
    <property type="entry name" value="Protoporphyrinogen_IX_DH"/>
</dbReference>
<evidence type="ECO:0000313" key="4">
    <source>
        <dbReference type="EMBL" id="EAU44381.1"/>
    </source>
</evidence>
<dbReference type="AlphaFoldDB" id="Q0FJH7"/>
<comment type="caution">
    <text evidence="4">The sequence shown here is derived from an EMBL/GenBank/DDBJ whole genome shotgun (WGS) entry which is preliminary data.</text>
</comment>
<dbReference type="Gene3D" id="3.40.50.360">
    <property type="match status" value="1"/>
</dbReference>
<evidence type="ECO:0000256" key="2">
    <source>
        <dbReference type="ARBA" id="ARBA00022643"/>
    </source>
</evidence>
<feature type="domain" description="Flavodoxin-like" evidence="3">
    <location>
        <begin position="3"/>
        <end position="177"/>
    </location>
</feature>
<dbReference type="PANTHER" id="PTHR38030">
    <property type="entry name" value="PROTOPORPHYRINOGEN IX DEHYDROGENASE [MENAQUINONE]"/>
    <property type="match status" value="1"/>
</dbReference>
<dbReference type="GeneID" id="92502180"/>
<dbReference type="GO" id="GO:0006783">
    <property type="term" value="P:heme biosynthetic process"/>
    <property type="evidence" value="ECO:0007669"/>
    <property type="project" value="TreeGrafter"/>
</dbReference>
<name>Q0FJH7_SALBH</name>
<protein>
    <submittedName>
        <fullName evidence="4">Protoporphyrinogen oxidase</fullName>
    </submittedName>
</protein>
<sequence>MRILIAYATTEGQTRKICRFVSDRLVAAGHSVELLNVTDAEGLEPARFDAVVLAGSVHVGALQPELIAFAQAHADVLSRHPVLYLQVSLAAAGQDAEEWQELREIADKTVAGFGWRPGRIEQVAGAFRFAEYDFFKSWAMRWIASQHGQKVDPKADREYTDWARLAEAVDGWAATAADRR</sequence>
<gene>
    <name evidence="4" type="ORF">R2601_08536</name>
</gene>
<dbReference type="OrthoDB" id="9795729at2"/>
<dbReference type="RefSeq" id="WP_007792096.1">
    <property type="nucleotide sequence ID" value="NZ_DS022276.1"/>
</dbReference>
<dbReference type="PROSITE" id="PS50902">
    <property type="entry name" value="FLAVODOXIN_LIKE"/>
    <property type="match status" value="1"/>
</dbReference>
<dbReference type="HOGENOM" id="CLU_094839_0_0_5"/>
<evidence type="ECO:0000259" key="3">
    <source>
        <dbReference type="PROSITE" id="PS50902"/>
    </source>
</evidence>
<keyword evidence="1" id="KW-0285">Flavoprotein</keyword>
<dbReference type="STRING" id="314265.R2601_08536"/>
<dbReference type="SUPFAM" id="SSF52218">
    <property type="entry name" value="Flavoproteins"/>
    <property type="match status" value="1"/>
</dbReference>
<dbReference type="Proteomes" id="UP000006230">
    <property type="component" value="Unassembled WGS sequence"/>
</dbReference>
<accession>Q0FJH7</accession>
<keyword evidence="5" id="KW-1185">Reference proteome</keyword>
<dbReference type="Pfam" id="PF12724">
    <property type="entry name" value="Flavodoxin_5"/>
    <property type="match status" value="1"/>
</dbReference>
<evidence type="ECO:0000313" key="5">
    <source>
        <dbReference type="Proteomes" id="UP000006230"/>
    </source>
</evidence>
<dbReference type="EMBL" id="AATQ01000048">
    <property type="protein sequence ID" value="EAU44381.1"/>
    <property type="molecule type" value="Genomic_DNA"/>
</dbReference>
<dbReference type="InterPro" id="IPR026816">
    <property type="entry name" value="Flavodoxin_dom"/>
</dbReference>
<proteinExistence type="predicted"/>
<dbReference type="PANTHER" id="PTHR38030:SF2">
    <property type="entry name" value="PROTOPORPHYRINOGEN IX DEHYDROGENASE [QUINONE]"/>
    <property type="match status" value="1"/>
</dbReference>
<dbReference type="GO" id="GO:0070819">
    <property type="term" value="F:menaquinone-dependent protoporphyrinogen oxidase activity"/>
    <property type="evidence" value="ECO:0007669"/>
    <property type="project" value="TreeGrafter"/>
</dbReference>